<sequence length="471" mass="50583">MWGCPRQPLPKETKLFKVSPGRGHSATCHVGSLLPALYPRAPQLSGQQREGPLCRALGNHLSHFCFLCPPPPVCFLLLASSLCLLGGLCPWGPARLQQTPADMQFAGAQLLVRRVQGQVTPQPRREGGGGGCVRAGRDYSGKARTLGSSTLQGGRAHSPVPVGPDPAGQAASATMSQKMVKRNHPGGGPRSQTRPLRPSTLHTQRYHKVHPLGTLEPPAPHPVRLHQAYVPGEPGKESPVPCGPPDVWKERGVPLPEARGLRRAEAAGGALRMRELRGGPWGPLLLRPSTYSGLPLQKQCRKFETAEPDNLLSRVGFTDQKPGNTGSKPCRGPAAQMPWLLRQRRQSPSPTSFSGTVAECGERAQTPRQGRGLLASPSAARSPAHLLPASLGHSERLTPSGFWENSFVLKTACSPGWSMGLRTEGSRVGFLVKGCAGGNQSIDLSHQCFSLSLPPFHSTEKSMEKYPRVRI</sequence>
<evidence type="ECO:0000313" key="3">
    <source>
        <dbReference type="Proteomes" id="UP000550707"/>
    </source>
</evidence>
<keyword evidence="3" id="KW-1185">Reference proteome</keyword>
<evidence type="ECO:0000313" key="2">
    <source>
        <dbReference type="EMBL" id="KAF6399305.1"/>
    </source>
</evidence>
<feature type="region of interest" description="Disordered" evidence="1">
    <location>
        <begin position="119"/>
        <end position="200"/>
    </location>
</feature>
<comment type="caution">
    <text evidence="2">The sequence shown here is derived from an EMBL/GenBank/DDBJ whole genome shotgun (WGS) entry which is preliminary data.</text>
</comment>
<organism evidence="2 3">
    <name type="scientific">Molossus molossus</name>
    <name type="common">Pallas' mastiff bat</name>
    <name type="synonym">Vespertilio molossus</name>
    <dbReference type="NCBI Taxonomy" id="27622"/>
    <lineage>
        <taxon>Eukaryota</taxon>
        <taxon>Metazoa</taxon>
        <taxon>Chordata</taxon>
        <taxon>Craniata</taxon>
        <taxon>Vertebrata</taxon>
        <taxon>Euteleostomi</taxon>
        <taxon>Mammalia</taxon>
        <taxon>Eutheria</taxon>
        <taxon>Laurasiatheria</taxon>
        <taxon>Chiroptera</taxon>
        <taxon>Yangochiroptera</taxon>
        <taxon>Molossidae</taxon>
        <taxon>Molossus</taxon>
    </lineage>
</organism>
<dbReference type="EMBL" id="JACASF010000024">
    <property type="protein sequence ID" value="KAF6399305.1"/>
    <property type="molecule type" value="Genomic_DNA"/>
</dbReference>
<dbReference type="InParanoid" id="A0A7J8BLK5"/>
<dbReference type="AlphaFoldDB" id="A0A7J8BLK5"/>
<protein>
    <submittedName>
        <fullName evidence="2">Uncharacterized protein</fullName>
    </submittedName>
</protein>
<reference evidence="2 3" key="1">
    <citation type="journal article" date="2020" name="Nature">
        <title>Six reference-quality genomes reveal evolution of bat adaptations.</title>
        <authorList>
            <person name="Jebb D."/>
            <person name="Huang Z."/>
            <person name="Pippel M."/>
            <person name="Hughes G.M."/>
            <person name="Lavrichenko K."/>
            <person name="Devanna P."/>
            <person name="Winkler S."/>
            <person name="Jermiin L.S."/>
            <person name="Skirmuntt E.C."/>
            <person name="Katzourakis A."/>
            <person name="Burkitt-Gray L."/>
            <person name="Ray D.A."/>
            <person name="Sullivan K.A.M."/>
            <person name="Roscito J.G."/>
            <person name="Kirilenko B.M."/>
            <person name="Davalos L.M."/>
            <person name="Corthals A.P."/>
            <person name="Power M.L."/>
            <person name="Jones G."/>
            <person name="Ransome R.D."/>
            <person name="Dechmann D.K.N."/>
            <person name="Locatelli A.G."/>
            <person name="Puechmaille S.J."/>
            <person name="Fedrigo O."/>
            <person name="Jarvis E.D."/>
            <person name="Hiller M."/>
            <person name="Vernes S.C."/>
            <person name="Myers E.W."/>
            <person name="Teeling E.C."/>
        </authorList>
    </citation>
    <scope>NUCLEOTIDE SEQUENCE [LARGE SCALE GENOMIC DNA]</scope>
    <source>
        <strain evidence="2">MMolMol1</strain>
        <tissue evidence="2">Muscle</tissue>
    </source>
</reference>
<dbReference type="Proteomes" id="UP000550707">
    <property type="component" value="Unassembled WGS sequence"/>
</dbReference>
<evidence type="ECO:0000256" key="1">
    <source>
        <dbReference type="SAM" id="MobiDB-lite"/>
    </source>
</evidence>
<gene>
    <name evidence="2" type="ORF">HJG59_010177</name>
</gene>
<name>A0A7J8BLK5_MOLMO</name>
<accession>A0A7J8BLK5</accession>
<proteinExistence type="predicted"/>
<feature type="region of interest" description="Disordered" evidence="1">
    <location>
        <begin position="314"/>
        <end position="334"/>
    </location>
</feature>